<proteinExistence type="predicted"/>
<reference evidence="2 3" key="1">
    <citation type="submission" date="2017-11" db="EMBL/GenBank/DDBJ databases">
        <title>De novo assembly and phasing of dikaryotic genomes from two isolates of Puccinia coronata f. sp. avenae, the causal agent of oat crown rust.</title>
        <authorList>
            <person name="Miller M.E."/>
            <person name="Zhang Y."/>
            <person name="Omidvar V."/>
            <person name="Sperschneider J."/>
            <person name="Schwessinger B."/>
            <person name="Raley C."/>
            <person name="Palmer J.M."/>
            <person name="Garnica D."/>
            <person name="Upadhyaya N."/>
            <person name="Rathjen J."/>
            <person name="Taylor J.M."/>
            <person name="Park R.F."/>
            <person name="Dodds P.N."/>
            <person name="Hirsch C.D."/>
            <person name="Kianian S.F."/>
            <person name="Figueroa M."/>
        </authorList>
    </citation>
    <scope>NUCLEOTIDE SEQUENCE [LARGE SCALE GENOMIC DNA]</scope>
    <source>
        <strain evidence="2">12NC29</strain>
    </source>
</reference>
<evidence type="ECO:0000313" key="2">
    <source>
        <dbReference type="EMBL" id="PLW17613.1"/>
    </source>
</evidence>
<sequence length="132" mass="14250">MEVHQEKLVTTAQLIFNTYLAHDLPLCLIFCGQTDYRENEGATQTSGYTSNAAVAPAASEPLIAISLIGVGWYEPHGSDAQMPGNNGPPQLAHQAQAASSKKLSNTTPARWICRQSLTTRRAQQCTIRAAPI</sequence>
<keyword evidence="3" id="KW-1185">Reference proteome</keyword>
<dbReference type="AlphaFoldDB" id="A0A2N5SWK4"/>
<dbReference type="EMBL" id="PGCJ01000846">
    <property type="protein sequence ID" value="PLW17613.1"/>
    <property type="molecule type" value="Genomic_DNA"/>
</dbReference>
<evidence type="ECO:0000313" key="3">
    <source>
        <dbReference type="Proteomes" id="UP000235388"/>
    </source>
</evidence>
<feature type="region of interest" description="Disordered" evidence="1">
    <location>
        <begin position="78"/>
        <end position="103"/>
    </location>
</feature>
<accession>A0A2N5SWK4</accession>
<gene>
    <name evidence="2" type="ORF">PCANC_15417</name>
</gene>
<organism evidence="2 3">
    <name type="scientific">Puccinia coronata f. sp. avenae</name>
    <dbReference type="NCBI Taxonomy" id="200324"/>
    <lineage>
        <taxon>Eukaryota</taxon>
        <taxon>Fungi</taxon>
        <taxon>Dikarya</taxon>
        <taxon>Basidiomycota</taxon>
        <taxon>Pucciniomycotina</taxon>
        <taxon>Pucciniomycetes</taxon>
        <taxon>Pucciniales</taxon>
        <taxon>Pucciniaceae</taxon>
        <taxon>Puccinia</taxon>
    </lineage>
</organism>
<evidence type="ECO:0000256" key="1">
    <source>
        <dbReference type="SAM" id="MobiDB-lite"/>
    </source>
</evidence>
<protein>
    <submittedName>
        <fullName evidence="2">Uncharacterized protein</fullName>
    </submittedName>
</protein>
<dbReference type="Proteomes" id="UP000235388">
    <property type="component" value="Unassembled WGS sequence"/>
</dbReference>
<comment type="caution">
    <text evidence="2">The sequence shown here is derived from an EMBL/GenBank/DDBJ whole genome shotgun (WGS) entry which is preliminary data.</text>
</comment>
<name>A0A2N5SWK4_9BASI</name>